<gene>
    <name evidence="2" type="ORF">J5V48_09000</name>
</gene>
<evidence type="ECO:0000313" key="2">
    <source>
        <dbReference type="EMBL" id="MBW7571030.1"/>
    </source>
</evidence>
<comment type="caution">
    <text evidence="2">The sequence shown here is derived from an EMBL/GenBank/DDBJ whole genome shotgun (WGS) entry which is preliminary data.</text>
</comment>
<feature type="compositionally biased region" description="Basic and acidic residues" evidence="1">
    <location>
        <begin position="97"/>
        <end position="122"/>
    </location>
</feature>
<proteinExistence type="predicted"/>
<evidence type="ECO:0000256" key="1">
    <source>
        <dbReference type="SAM" id="MobiDB-lite"/>
    </source>
</evidence>
<evidence type="ECO:0000313" key="3">
    <source>
        <dbReference type="Proteomes" id="UP000731465"/>
    </source>
</evidence>
<organism evidence="2 3">
    <name type="scientific">Succinivibrio faecicola</name>
    <dbReference type="NCBI Taxonomy" id="2820300"/>
    <lineage>
        <taxon>Bacteria</taxon>
        <taxon>Pseudomonadati</taxon>
        <taxon>Pseudomonadota</taxon>
        <taxon>Gammaproteobacteria</taxon>
        <taxon>Aeromonadales</taxon>
        <taxon>Succinivibrionaceae</taxon>
        <taxon>Succinivibrio</taxon>
    </lineage>
</organism>
<dbReference type="EMBL" id="JAGFNY010000044">
    <property type="protein sequence ID" value="MBW7571030.1"/>
    <property type="molecule type" value="Genomic_DNA"/>
</dbReference>
<keyword evidence="3" id="KW-1185">Reference proteome</keyword>
<protein>
    <submittedName>
        <fullName evidence="2">Helix-turn-helix domain-containing protein</fullName>
    </submittedName>
</protein>
<reference evidence="2 3" key="1">
    <citation type="submission" date="2021-03" db="EMBL/GenBank/DDBJ databases">
        <title>Succinivibrio sp. nov. isolated from feces of cow.</title>
        <authorList>
            <person name="Choi J.-Y."/>
        </authorList>
    </citation>
    <scope>NUCLEOTIDE SEQUENCE [LARGE SCALE GENOMIC DNA]</scope>
    <source>
        <strain evidence="2 3">AGMB01872</strain>
    </source>
</reference>
<dbReference type="Proteomes" id="UP000731465">
    <property type="component" value="Unassembled WGS sequence"/>
</dbReference>
<accession>A0ABS7DIA6</accession>
<name>A0ABS7DIA6_9GAMM</name>
<dbReference type="RefSeq" id="WP_219938254.1">
    <property type="nucleotide sequence ID" value="NZ_JAGFNY010000044.1"/>
</dbReference>
<dbReference type="Pfam" id="PF13730">
    <property type="entry name" value="HTH_36"/>
    <property type="match status" value="1"/>
</dbReference>
<feature type="region of interest" description="Disordered" evidence="1">
    <location>
        <begin position="97"/>
        <end position="135"/>
    </location>
</feature>
<sequence>MAYVYNHMPEEFYQDRAIGAMAKLVLQRIFSLSKDGEQTVFFNREKYAHDLGCNKDTITKAYKDLVEAGYIEQIHNKNPFDRTLRFKVVKSTLETNKITDNRETRQREDSQRNNKQSDNREYQDEEFGNQITEDFGDLHQIEKRKNIEKEEDRASSSLTFDSVFSQMLKINEEEFTPKGTGFDEEDIRSDARTYTMKFKGKPTRDSMYKWMISGDERRREQRKTQLESNQNSTVPLPKKMTAAQIRAGLLAHQKKYGPASPFYVGGDYEY</sequence>